<keyword evidence="1" id="KW-0479">Metal-binding</keyword>
<reference evidence="4 5" key="1">
    <citation type="submission" date="2021-07" db="EMBL/GenBank/DDBJ databases">
        <authorList>
            <person name="Palmer J.M."/>
        </authorList>
    </citation>
    <scope>NUCLEOTIDE SEQUENCE [LARGE SCALE GENOMIC DNA]</scope>
    <source>
        <strain evidence="4 5">AT_MEX2019</strain>
        <tissue evidence="4">Muscle</tissue>
    </source>
</reference>
<evidence type="ECO:0000259" key="3">
    <source>
        <dbReference type="Pfam" id="PF00111"/>
    </source>
</evidence>
<accession>A0ABU7C7Q0</accession>
<dbReference type="PROSITE" id="PS00197">
    <property type="entry name" value="2FE2S_FER_1"/>
    <property type="match status" value="1"/>
</dbReference>
<dbReference type="InterPro" id="IPR012675">
    <property type="entry name" value="Beta-grasp_dom_sf"/>
</dbReference>
<sequence length="95" mass="10547">MSAKQGDSLCVFINGKKVTENHVDPETMLLPFLRERLRLTGTKSGCGGGGCGACTVMVSRYQPVSKTIMYPLSWWFFSCGKRTEGLLLMFRSADF</sequence>
<dbReference type="Proteomes" id="UP001345963">
    <property type="component" value="Unassembled WGS sequence"/>
</dbReference>
<keyword evidence="1" id="KW-0408">Iron</keyword>
<dbReference type="InterPro" id="IPR036010">
    <property type="entry name" value="2Fe-2S_ferredoxin-like_sf"/>
</dbReference>
<evidence type="ECO:0000313" key="5">
    <source>
        <dbReference type="Proteomes" id="UP001345963"/>
    </source>
</evidence>
<evidence type="ECO:0000256" key="1">
    <source>
        <dbReference type="ARBA" id="ARBA00022714"/>
    </source>
</evidence>
<proteinExistence type="predicted"/>
<dbReference type="PANTHER" id="PTHR11908">
    <property type="entry name" value="XANTHINE DEHYDROGENASE"/>
    <property type="match status" value="1"/>
</dbReference>
<evidence type="ECO:0000256" key="2">
    <source>
        <dbReference type="ARBA" id="ARBA00023014"/>
    </source>
</evidence>
<dbReference type="PANTHER" id="PTHR11908:SF86">
    <property type="entry name" value="ALDEHYDE OXIDASE"/>
    <property type="match status" value="1"/>
</dbReference>
<name>A0ABU7C7Q0_9TELE</name>
<dbReference type="InterPro" id="IPR001041">
    <property type="entry name" value="2Fe-2S_ferredoxin-type"/>
</dbReference>
<keyword evidence="5" id="KW-1185">Reference proteome</keyword>
<evidence type="ECO:0000313" key="4">
    <source>
        <dbReference type="EMBL" id="MED6257743.1"/>
    </source>
</evidence>
<dbReference type="Gene3D" id="3.10.20.30">
    <property type="match status" value="1"/>
</dbReference>
<dbReference type="EMBL" id="JAHUTI010079507">
    <property type="protein sequence ID" value="MED6257743.1"/>
    <property type="molecule type" value="Genomic_DNA"/>
</dbReference>
<organism evidence="4 5">
    <name type="scientific">Ataeniobius toweri</name>
    <dbReference type="NCBI Taxonomy" id="208326"/>
    <lineage>
        <taxon>Eukaryota</taxon>
        <taxon>Metazoa</taxon>
        <taxon>Chordata</taxon>
        <taxon>Craniata</taxon>
        <taxon>Vertebrata</taxon>
        <taxon>Euteleostomi</taxon>
        <taxon>Actinopterygii</taxon>
        <taxon>Neopterygii</taxon>
        <taxon>Teleostei</taxon>
        <taxon>Neoteleostei</taxon>
        <taxon>Acanthomorphata</taxon>
        <taxon>Ovalentaria</taxon>
        <taxon>Atherinomorphae</taxon>
        <taxon>Cyprinodontiformes</taxon>
        <taxon>Goodeidae</taxon>
        <taxon>Ataeniobius</taxon>
    </lineage>
</organism>
<comment type="caution">
    <text evidence="4">The sequence shown here is derived from an EMBL/GenBank/DDBJ whole genome shotgun (WGS) entry which is preliminary data.</text>
</comment>
<dbReference type="SUPFAM" id="SSF54292">
    <property type="entry name" value="2Fe-2S ferredoxin-like"/>
    <property type="match status" value="1"/>
</dbReference>
<gene>
    <name evidence="4" type="primary">AOX1</name>
    <name evidence="4" type="ORF">ATANTOWER_030662</name>
</gene>
<protein>
    <submittedName>
        <fullName evidence="4">Alternative oxidase, mitochondrial</fullName>
    </submittedName>
</protein>
<dbReference type="InterPro" id="IPR006058">
    <property type="entry name" value="2Fe2S_fd_BS"/>
</dbReference>
<feature type="domain" description="2Fe-2S ferredoxin-type" evidence="3">
    <location>
        <begin position="11"/>
        <end position="60"/>
    </location>
</feature>
<dbReference type="InterPro" id="IPR016208">
    <property type="entry name" value="Ald_Oxase/xanthine_DH-like"/>
</dbReference>
<dbReference type="Pfam" id="PF00111">
    <property type="entry name" value="Fer2"/>
    <property type="match status" value="1"/>
</dbReference>
<keyword evidence="2" id="KW-0411">Iron-sulfur</keyword>
<keyword evidence="1" id="KW-0001">2Fe-2S</keyword>